<proteinExistence type="predicted"/>
<dbReference type="Gene3D" id="3.90.820.10">
    <property type="entry name" value="Structural Genomics, Unknown Function 30-nov-00 1gh9 Mol_id"/>
    <property type="match status" value="1"/>
</dbReference>
<name>A0A6P1Q0I0_9GAMM</name>
<keyword evidence="3" id="KW-1185">Reference proteome</keyword>
<dbReference type="EMBL" id="CP028271">
    <property type="protein sequence ID" value="QHM71774.1"/>
    <property type="molecule type" value="Genomic_DNA"/>
</dbReference>
<dbReference type="KEGG" id="mint:C7M51_02066"/>
<gene>
    <name evidence="2" type="primary">ybdZ</name>
    <name evidence="2" type="ORF">C7M51_02066</name>
</gene>
<sequence>MSQQHKNPFDDETIAFYVLINARRQYSLWPEFAAIPAGWQVEFGPEKRASCLEYVEREWQEMRPASLQRSTH</sequence>
<dbReference type="Pfam" id="PF03621">
    <property type="entry name" value="MbtH"/>
    <property type="match status" value="1"/>
</dbReference>
<dbReference type="OrthoDB" id="7584480at2"/>
<dbReference type="InterPro" id="IPR038020">
    <property type="entry name" value="MbtH-like_sf"/>
</dbReference>
<dbReference type="Proteomes" id="UP000464053">
    <property type="component" value="Chromosome"/>
</dbReference>
<evidence type="ECO:0000313" key="3">
    <source>
        <dbReference type="Proteomes" id="UP000464053"/>
    </source>
</evidence>
<dbReference type="AlphaFoldDB" id="A0A6P1Q0I0"/>
<feature type="domain" description="MbtH-like" evidence="1">
    <location>
        <begin position="7"/>
        <end position="57"/>
    </location>
</feature>
<dbReference type="SMART" id="SM00923">
    <property type="entry name" value="MbtH"/>
    <property type="match status" value="1"/>
</dbReference>
<accession>A0A6P1Q0I0</accession>
<dbReference type="RefSeq" id="WP_160621714.1">
    <property type="nucleotide sequence ID" value="NZ_CP028271.1"/>
</dbReference>
<dbReference type="GO" id="GO:0019290">
    <property type="term" value="P:siderophore biosynthetic process"/>
    <property type="evidence" value="ECO:0007669"/>
    <property type="project" value="TreeGrafter"/>
</dbReference>
<dbReference type="InterPro" id="IPR037407">
    <property type="entry name" value="MLP_fam"/>
</dbReference>
<dbReference type="GO" id="GO:0005829">
    <property type="term" value="C:cytosol"/>
    <property type="evidence" value="ECO:0007669"/>
    <property type="project" value="TreeGrafter"/>
</dbReference>
<dbReference type="SUPFAM" id="SSF160582">
    <property type="entry name" value="MbtH-like"/>
    <property type="match status" value="1"/>
</dbReference>
<dbReference type="PANTHER" id="PTHR38444:SF1">
    <property type="entry name" value="ENTEROBACTIN BIOSYNTHESIS PROTEIN YBDZ"/>
    <property type="match status" value="1"/>
</dbReference>
<organism evidence="2 3">
    <name type="scientific">Mixta intestinalis</name>
    <dbReference type="NCBI Taxonomy" id="1615494"/>
    <lineage>
        <taxon>Bacteria</taxon>
        <taxon>Pseudomonadati</taxon>
        <taxon>Pseudomonadota</taxon>
        <taxon>Gammaproteobacteria</taxon>
        <taxon>Enterobacterales</taxon>
        <taxon>Erwiniaceae</taxon>
        <taxon>Mixta</taxon>
    </lineage>
</organism>
<reference evidence="2 3" key="1">
    <citation type="submission" date="2018-03" db="EMBL/GenBank/DDBJ databases">
        <title>Pantoea intestinalis SRCM103226 isolated form the mealworm.</title>
        <authorList>
            <person name="Jeong D.-Y."/>
            <person name="Kim J.W."/>
        </authorList>
    </citation>
    <scope>NUCLEOTIDE SEQUENCE [LARGE SCALE GENOMIC DNA]</scope>
    <source>
        <strain evidence="2 3">SRCM103226</strain>
    </source>
</reference>
<protein>
    <submittedName>
        <fullName evidence="2">Enterobactin biosynthesis protein YbdZ</fullName>
    </submittedName>
</protein>
<evidence type="ECO:0000259" key="1">
    <source>
        <dbReference type="SMART" id="SM00923"/>
    </source>
</evidence>
<evidence type="ECO:0000313" key="2">
    <source>
        <dbReference type="EMBL" id="QHM71774.1"/>
    </source>
</evidence>
<dbReference type="PANTHER" id="PTHR38444">
    <property type="entry name" value="ENTEROBACTIN BIOSYNTHESIS PROTEIN YBDZ"/>
    <property type="match status" value="1"/>
</dbReference>
<dbReference type="InterPro" id="IPR005153">
    <property type="entry name" value="MbtH-like_dom"/>
</dbReference>